<evidence type="ECO:0000313" key="3">
    <source>
        <dbReference type="Proteomes" id="UP000823388"/>
    </source>
</evidence>
<reference evidence="2" key="1">
    <citation type="submission" date="2020-05" db="EMBL/GenBank/DDBJ databases">
        <title>WGS assembly of Panicum virgatum.</title>
        <authorList>
            <person name="Lovell J.T."/>
            <person name="Jenkins J."/>
            <person name="Shu S."/>
            <person name="Juenger T.E."/>
            <person name="Schmutz J."/>
        </authorList>
    </citation>
    <scope>NUCLEOTIDE SEQUENCE</scope>
    <source>
        <strain evidence="2">AP13</strain>
    </source>
</reference>
<evidence type="ECO:0000259" key="1">
    <source>
        <dbReference type="Pfam" id="PF07762"/>
    </source>
</evidence>
<evidence type="ECO:0000313" key="2">
    <source>
        <dbReference type="EMBL" id="KAG2558501.1"/>
    </source>
</evidence>
<accession>A0A8T0P8K7</accession>
<gene>
    <name evidence="2" type="ORF">PVAP13_8NG259300</name>
</gene>
<dbReference type="PANTHER" id="PTHR33074:SF124">
    <property type="entry name" value="DUF1618 DOMAIN-CONTAINING PROTEIN"/>
    <property type="match status" value="1"/>
</dbReference>
<feature type="domain" description="DUF1618" evidence="1">
    <location>
        <begin position="234"/>
        <end position="344"/>
    </location>
</feature>
<dbReference type="AlphaFoldDB" id="A0A8T0P8K7"/>
<protein>
    <recommendedName>
        <fullName evidence="1">DUF1618 domain-containing protein</fullName>
    </recommendedName>
</protein>
<proteinExistence type="predicted"/>
<comment type="caution">
    <text evidence="2">The sequence shown here is derived from an EMBL/GenBank/DDBJ whole genome shotgun (WGS) entry which is preliminary data.</text>
</comment>
<sequence>MATEAAPPLAPGSSAATVAYPRWVLLKHYGEEVDADSFPAVDAMTLAASRTSTGHHIGISLCLAAPPALSSVRIHLPRGVEGATGSVFVLAAHGDSLLIRAACYIEEELHAGIPNYFVYDAGAASAEPRRPPRGGPPAWCCPDTRGTGLLRHGEDEFAVVELKIVLVRPPSYDAPLAQKEPELMLLRRGRWSVERPAVVVHRDSPDAGGWDGYPLLSSWTTHSVLPVGDANLCWVDLRLGLLFCNVLDECPAVLRHPEYGPGSSRNVCVSVTSSGCAAAMKFVGVFPRCCCGGTGSTHCERSRHAYTDAMIDATELWALDYDEGIPRVPLSCPIVSMDDADTICFLVCEWHHEGYYSDSTGWLILVGTRGPALLSVSCIPSGRSLCGRGDVVPSRVSCYPDPSKPSSSADSASSLREIPSPLSAISAALQEIPSYGMDRDDMLKAYSILSRDNGRRLGSLLGIPRKDWLLMQIKADEA</sequence>
<dbReference type="Pfam" id="PF07762">
    <property type="entry name" value="DUF1618"/>
    <property type="match status" value="1"/>
</dbReference>
<dbReference type="PANTHER" id="PTHR33074">
    <property type="entry name" value="EXPRESSED PROTEIN-RELATED"/>
    <property type="match status" value="1"/>
</dbReference>
<dbReference type="InterPro" id="IPR011676">
    <property type="entry name" value="DUF1618"/>
</dbReference>
<dbReference type="EMBL" id="CM029052">
    <property type="protein sequence ID" value="KAG2558501.1"/>
    <property type="molecule type" value="Genomic_DNA"/>
</dbReference>
<organism evidence="2 3">
    <name type="scientific">Panicum virgatum</name>
    <name type="common">Blackwell switchgrass</name>
    <dbReference type="NCBI Taxonomy" id="38727"/>
    <lineage>
        <taxon>Eukaryota</taxon>
        <taxon>Viridiplantae</taxon>
        <taxon>Streptophyta</taxon>
        <taxon>Embryophyta</taxon>
        <taxon>Tracheophyta</taxon>
        <taxon>Spermatophyta</taxon>
        <taxon>Magnoliopsida</taxon>
        <taxon>Liliopsida</taxon>
        <taxon>Poales</taxon>
        <taxon>Poaceae</taxon>
        <taxon>PACMAD clade</taxon>
        <taxon>Panicoideae</taxon>
        <taxon>Panicodae</taxon>
        <taxon>Paniceae</taxon>
        <taxon>Panicinae</taxon>
        <taxon>Panicum</taxon>
        <taxon>Panicum sect. Hiantes</taxon>
    </lineage>
</organism>
<dbReference type="Proteomes" id="UP000823388">
    <property type="component" value="Chromosome 8N"/>
</dbReference>
<name>A0A8T0P8K7_PANVG</name>
<keyword evidence="3" id="KW-1185">Reference proteome</keyword>